<evidence type="ECO:0000313" key="2">
    <source>
        <dbReference type="Proteomes" id="UP001162060"/>
    </source>
</evidence>
<accession>A0AAV1ULT2</accession>
<proteinExistence type="predicted"/>
<dbReference type="AlphaFoldDB" id="A0AAV1ULT2"/>
<dbReference type="Proteomes" id="UP001162060">
    <property type="component" value="Unassembled WGS sequence"/>
</dbReference>
<dbReference type="EMBL" id="CAKLBY020000221">
    <property type="protein sequence ID" value="CAK7935476.1"/>
    <property type="molecule type" value="Genomic_DNA"/>
</dbReference>
<protein>
    <submittedName>
        <fullName evidence="1">Uncharacterized protein</fullName>
    </submittedName>
</protein>
<evidence type="ECO:0000313" key="1">
    <source>
        <dbReference type="EMBL" id="CAK7935476.1"/>
    </source>
</evidence>
<gene>
    <name evidence="1" type="ORF">PM001_LOCUS20626</name>
</gene>
<comment type="caution">
    <text evidence="1">The sequence shown here is derived from an EMBL/GenBank/DDBJ whole genome shotgun (WGS) entry which is preliminary data.</text>
</comment>
<sequence>MIAPCSPIPVNLALAVSAPGDPEAGERPSSRMNYPIRQDRRNLYQTHLHCDSRYPLPTQRMYLSHVETHHTDKSQQALPVAHLQQQANDHMLLRLENYFLRLHACVQPPS</sequence>
<organism evidence="1 2">
    <name type="scientific">Peronospora matthiolae</name>
    <dbReference type="NCBI Taxonomy" id="2874970"/>
    <lineage>
        <taxon>Eukaryota</taxon>
        <taxon>Sar</taxon>
        <taxon>Stramenopiles</taxon>
        <taxon>Oomycota</taxon>
        <taxon>Peronosporomycetes</taxon>
        <taxon>Peronosporales</taxon>
        <taxon>Peronosporaceae</taxon>
        <taxon>Peronospora</taxon>
    </lineage>
</organism>
<name>A0AAV1ULT2_9STRA</name>
<reference evidence="1" key="1">
    <citation type="submission" date="2024-01" db="EMBL/GenBank/DDBJ databases">
        <authorList>
            <person name="Webb A."/>
        </authorList>
    </citation>
    <scope>NUCLEOTIDE SEQUENCE</scope>
    <source>
        <strain evidence="1">Pm1</strain>
    </source>
</reference>